<dbReference type="Proteomes" id="UP001057134">
    <property type="component" value="Chromosome"/>
</dbReference>
<reference evidence="2" key="1">
    <citation type="submission" date="2018-02" db="EMBL/GenBank/DDBJ databases">
        <authorList>
            <person name="Kim S.-K."/>
            <person name="Jung H.-I."/>
            <person name="Lee S.-W."/>
        </authorList>
    </citation>
    <scope>NUCLEOTIDE SEQUENCE</scope>
    <source>
        <strain evidence="2">SK3146</strain>
    </source>
</reference>
<evidence type="ECO:0000313" key="3">
    <source>
        <dbReference type="Proteomes" id="UP001057134"/>
    </source>
</evidence>
<feature type="region of interest" description="Disordered" evidence="1">
    <location>
        <begin position="43"/>
        <end position="62"/>
    </location>
</feature>
<organism evidence="2 3">
    <name type="scientific">Paenibacillus konkukensis</name>
    <dbReference type="NCBI Taxonomy" id="2020716"/>
    <lineage>
        <taxon>Bacteria</taxon>
        <taxon>Bacillati</taxon>
        <taxon>Bacillota</taxon>
        <taxon>Bacilli</taxon>
        <taxon>Bacillales</taxon>
        <taxon>Paenibacillaceae</taxon>
        <taxon>Paenibacillus</taxon>
    </lineage>
</organism>
<evidence type="ECO:0000256" key="1">
    <source>
        <dbReference type="SAM" id="MobiDB-lite"/>
    </source>
</evidence>
<dbReference type="EMBL" id="CP027059">
    <property type="protein sequence ID" value="UQZ81666.1"/>
    <property type="molecule type" value="Genomic_DNA"/>
</dbReference>
<feature type="compositionally biased region" description="Polar residues" evidence="1">
    <location>
        <begin position="51"/>
        <end position="62"/>
    </location>
</feature>
<dbReference type="RefSeq" id="WP_249863889.1">
    <property type="nucleotide sequence ID" value="NZ_CP027059.1"/>
</dbReference>
<protein>
    <submittedName>
        <fullName evidence="2">Uncharacterized protein</fullName>
    </submittedName>
</protein>
<proteinExistence type="predicted"/>
<gene>
    <name evidence="2" type="ORF">SK3146_00822</name>
</gene>
<sequence length="62" mass="6960">MENNKNQFILIMAGYSQGMEQLLQTDTAFGNVPFARNRIGKAKRSHVVRLPNQNTHSRASTA</sequence>
<name>A0ABY4RGU1_9BACL</name>
<reference evidence="2" key="2">
    <citation type="journal article" date="2021" name="J Anim Sci Technol">
        <title>Complete genome sequence of Paenibacillus konkukensis sp. nov. SK3146 as a potential probiotic strain.</title>
        <authorList>
            <person name="Jung H.I."/>
            <person name="Park S."/>
            <person name="Niu K.M."/>
            <person name="Lee S.W."/>
            <person name="Kothari D."/>
            <person name="Yi K.J."/>
            <person name="Kim S.K."/>
        </authorList>
    </citation>
    <scope>NUCLEOTIDE SEQUENCE</scope>
    <source>
        <strain evidence="2">SK3146</strain>
    </source>
</reference>
<keyword evidence="3" id="KW-1185">Reference proteome</keyword>
<evidence type="ECO:0000313" key="2">
    <source>
        <dbReference type="EMBL" id="UQZ81666.1"/>
    </source>
</evidence>
<accession>A0ABY4RGU1</accession>